<evidence type="ECO:0000256" key="2">
    <source>
        <dbReference type="ARBA" id="ARBA00023315"/>
    </source>
</evidence>
<keyword evidence="2 4" id="KW-0012">Acyltransferase</keyword>
<dbReference type="RefSeq" id="WP_274262071.1">
    <property type="nucleotide sequence ID" value="NZ_CP117884.1"/>
</dbReference>
<keyword evidence="5" id="KW-1185">Reference proteome</keyword>
<dbReference type="GO" id="GO:0016746">
    <property type="term" value="F:acyltransferase activity"/>
    <property type="evidence" value="ECO:0007669"/>
    <property type="project" value="UniProtKB-KW"/>
</dbReference>
<evidence type="ECO:0000313" key="4">
    <source>
        <dbReference type="EMBL" id="WDF83718.1"/>
    </source>
</evidence>
<organism evidence="4 5">
    <name type="scientific">Lacticaseibacillus pabuli</name>
    <dbReference type="NCBI Taxonomy" id="3025672"/>
    <lineage>
        <taxon>Bacteria</taxon>
        <taxon>Bacillati</taxon>
        <taxon>Bacillota</taxon>
        <taxon>Bacilli</taxon>
        <taxon>Lactobacillales</taxon>
        <taxon>Lactobacillaceae</taxon>
        <taxon>Lacticaseibacillus</taxon>
    </lineage>
</organism>
<feature type="domain" description="Phospholipid/glycerol acyltransferase" evidence="3">
    <location>
        <begin position="34"/>
        <end position="144"/>
    </location>
</feature>
<dbReference type="CDD" id="cd07989">
    <property type="entry name" value="LPLAT_AGPAT-like"/>
    <property type="match status" value="1"/>
</dbReference>
<sequence length="216" mass="24551">MFYSIMRGLIRAFLWIINGNFHVENKEAIPDGTYVLVGPHRTWWDPIMFALAASPRQFSFMAKTETFRNPIIRWILVHANAFPVDRAHPGPSAIKTPVKTLRNGKLSLIMFPTGSRYSSELKGGAVMIAKLAKVPLVPAVYQGPLTFPKLLLRRRITIRFGEPINVGPGRLDEAHINAVNEEMEKAFDVIDHDIDPNFKYIPDEKKYEKEHSQGKV</sequence>
<dbReference type="SUPFAM" id="SSF69593">
    <property type="entry name" value="Glycerol-3-phosphate (1)-acyltransferase"/>
    <property type="match status" value="1"/>
</dbReference>
<dbReference type="PANTHER" id="PTHR10434">
    <property type="entry name" value="1-ACYL-SN-GLYCEROL-3-PHOSPHATE ACYLTRANSFERASE"/>
    <property type="match status" value="1"/>
</dbReference>
<evidence type="ECO:0000256" key="1">
    <source>
        <dbReference type="ARBA" id="ARBA00022679"/>
    </source>
</evidence>
<dbReference type="SMART" id="SM00563">
    <property type="entry name" value="PlsC"/>
    <property type="match status" value="1"/>
</dbReference>
<proteinExistence type="predicted"/>
<dbReference type="InterPro" id="IPR002123">
    <property type="entry name" value="Plipid/glycerol_acylTrfase"/>
</dbReference>
<evidence type="ECO:0000313" key="5">
    <source>
        <dbReference type="Proteomes" id="UP001220377"/>
    </source>
</evidence>
<keyword evidence="1" id="KW-0808">Transferase</keyword>
<protein>
    <submittedName>
        <fullName evidence="4">1-acyl-sn-glycerol-3-phosphate acyltransferase</fullName>
    </submittedName>
</protein>
<gene>
    <name evidence="4" type="ORF">PQ472_05635</name>
</gene>
<reference evidence="4 5" key="1">
    <citation type="submission" date="2023-02" db="EMBL/GenBank/DDBJ databases">
        <title>Genome sequence of Lacticaseibacillus sp. KACC 23028.</title>
        <authorList>
            <person name="Kim S."/>
            <person name="Heo J."/>
            <person name="Kwon S.-W."/>
        </authorList>
    </citation>
    <scope>NUCLEOTIDE SEQUENCE [LARGE SCALE GENOMIC DNA]</scope>
    <source>
        <strain evidence="4 5">KACC 23028</strain>
    </source>
</reference>
<evidence type="ECO:0000259" key="3">
    <source>
        <dbReference type="SMART" id="SM00563"/>
    </source>
</evidence>
<dbReference type="Proteomes" id="UP001220377">
    <property type="component" value="Chromosome"/>
</dbReference>
<accession>A0ABY7WU75</accession>
<name>A0ABY7WU75_9LACO</name>
<dbReference type="PANTHER" id="PTHR10434:SF40">
    <property type="entry name" value="1-ACYL-SN-GLYCEROL-3-PHOSPHATE ACYLTRANSFERASE"/>
    <property type="match status" value="1"/>
</dbReference>
<dbReference type="Pfam" id="PF01553">
    <property type="entry name" value="Acyltransferase"/>
    <property type="match status" value="1"/>
</dbReference>
<dbReference type="EMBL" id="CP117884">
    <property type="protein sequence ID" value="WDF83718.1"/>
    <property type="molecule type" value="Genomic_DNA"/>
</dbReference>